<protein>
    <recommendedName>
        <fullName evidence="3">Aldehyde dehydrogenase domain-containing protein</fullName>
    </recommendedName>
</protein>
<dbReference type="GO" id="GO:0016620">
    <property type="term" value="F:oxidoreductase activity, acting on the aldehyde or oxo group of donors, NAD or NADP as acceptor"/>
    <property type="evidence" value="ECO:0007669"/>
    <property type="project" value="InterPro"/>
</dbReference>
<evidence type="ECO:0000313" key="4">
    <source>
        <dbReference type="EMBL" id="GAO50925.1"/>
    </source>
</evidence>
<dbReference type="InterPro" id="IPR016161">
    <property type="entry name" value="Ald_DH/histidinol_DH"/>
</dbReference>
<comment type="similarity">
    <text evidence="1">Belongs to the aldehyde dehydrogenase family.</text>
</comment>
<reference evidence="4 5" key="2">
    <citation type="journal article" date="2014" name="J. Gen. Appl. Microbiol.">
        <title>The early diverging ascomycetous budding yeast Saitoella complicata has three histone deacetylases belonging to the Clr6, Hos2, and Rpd3 lineages.</title>
        <authorList>
            <person name="Nishida H."/>
            <person name="Matsumoto T."/>
            <person name="Kondo S."/>
            <person name="Hamamoto M."/>
            <person name="Yoshikawa H."/>
        </authorList>
    </citation>
    <scope>NUCLEOTIDE SEQUENCE [LARGE SCALE GENOMIC DNA]</scope>
    <source>
        <strain evidence="4 5">NRRL Y-17804</strain>
    </source>
</reference>
<dbReference type="Proteomes" id="UP000033140">
    <property type="component" value="Unassembled WGS sequence"/>
</dbReference>
<evidence type="ECO:0000256" key="2">
    <source>
        <dbReference type="ARBA" id="ARBA00023002"/>
    </source>
</evidence>
<dbReference type="PANTHER" id="PTHR11699">
    <property type="entry name" value="ALDEHYDE DEHYDROGENASE-RELATED"/>
    <property type="match status" value="1"/>
</dbReference>
<organism evidence="4 5">
    <name type="scientific">Saitoella complicata (strain BCRC 22490 / CBS 7301 / JCM 7358 / NBRC 10748 / NRRL Y-17804)</name>
    <dbReference type="NCBI Taxonomy" id="698492"/>
    <lineage>
        <taxon>Eukaryota</taxon>
        <taxon>Fungi</taxon>
        <taxon>Dikarya</taxon>
        <taxon>Ascomycota</taxon>
        <taxon>Taphrinomycotina</taxon>
        <taxon>Taphrinomycotina incertae sedis</taxon>
        <taxon>Saitoella</taxon>
    </lineage>
</organism>
<dbReference type="STRING" id="698492.A0A0E9NNE2"/>
<dbReference type="EMBL" id="BACD03000038">
    <property type="protein sequence ID" value="GAO50925.1"/>
    <property type="molecule type" value="Genomic_DNA"/>
</dbReference>
<dbReference type="OMA" id="NHTPFTG"/>
<dbReference type="InterPro" id="IPR015590">
    <property type="entry name" value="Aldehyde_DH_dom"/>
</dbReference>
<dbReference type="Gene3D" id="3.40.309.10">
    <property type="entry name" value="Aldehyde Dehydrogenase, Chain A, domain 2"/>
    <property type="match status" value="1"/>
</dbReference>
<keyword evidence="2" id="KW-0560">Oxidoreductase</keyword>
<dbReference type="Gene3D" id="3.40.605.10">
    <property type="entry name" value="Aldehyde Dehydrogenase, Chain A, domain 1"/>
    <property type="match status" value="1"/>
</dbReference>
<dbReference type="Pfam" id="PF00171">
    <property type="entry name" value="Aldedh"/>
    <property type="match status" value="1"/>
</dbReference>
<dbReference type="SUPFAM" id="SSF53720">
    <property type="entry name" value="ALDH-like"/>
    <property type="match status" value="1"/>
</dbReference>
<evidence type="ECO:0000313" key="5">
    <source>
        <dbReference type="Proteomes" id="UP000033140"/>
    </source>
</evidence>
<dbReference type="InterPro" id="IPR016163">
    <property type="entry name" value="Ald_DH_C"/>
</dbReference>
<reference evidence="4 5" key="3">
    <citation type="journal article" date="2015" name="Genome Announc.">
        <title>Draft Genome Sequence of the Archiascomycetous Yeast Saitoella complicata.</title>
        <authorList>
            <person name="Yamauchi K."/>
            <person name="Kondo S."/>
            <person name="Hamamoto M."/>
            <person name="Takahashi Y."/>
            <person name="Ogura Y."/>
            <person name="Hayashi T."/>
            <person name="Nishida H."/>
        </authorList>
    </citation>
    <scope>NUCLEOTIDE SEQUENCE [LARGE SCALE GENOMIC DNA]</scope>
    <source>
        <strain evidence="4 5">NRRL Y-17804</strain>
    </source>
</reference>
<name>A0A0E9NNE2_SAICN</name>
<keyword evidence="5" id="KW-1185">Reference proteome</keyword>
<dbReference type="AlphaFoldDB" id="A0A0E9NNE2"/>
<proteinExistence type="inferred from homology"/>
<evidence type="ECO:0000259" key="3">
    <source>
        <dbReference type="Pfam" id="PF00171"/>
    </source>
</evidence>
<evidence type="ECO:0000256" key="1">
    <source>
        <dbReference type="ARBA" id="ARBA00009986"/>
    </source>
</evidence>
<gene>
    <name evidence="4" type="ORF">G7K_5044-t1</name>
</gene>
<reference evidence="4 5" key="1">
    <citation type="journal article" date="2011" name="J. Gen. Appl. Microbiol.">
        <title>Draft genome sequencing of the enigmatic yeast Saitoella complicata.</title>
        <authorList>
            <person name="Nishida H."/>
            <person name="Hamamoto M."/>
            <person name="Sugiyama J."/>
        </authorList>
    </citation>
    <scope>NUCLEOTIDE SEQUENCE [LARGE SCALE GENOMIC DNA]</scope>
    <source>
        <strain evidence="4 5">NRRL Y-17804</strain>
    </source>
</reference>
<comment type="caution">
    <text evidence="4">The sequence shown here is derived from an EMBL/GenBank/DDBJ whole genome shotgun (WGS) entry which is preliminary data.</text>
</comment>
<accession>A0A0E9NNE2</accession>
<dbReference type="InterPro" id="IPR016162">
    <property type="entry name" value="Ald_DH_N"/>
</dbReference>
<sequence>MSLLRQLIRGSTRWSSSRRLDIAIPARRPFHSMFRPHYTNVFPGAEIGSSRQRIEIENPATEEIICTVDAASPADVNAAVTAGMKAFQSGIWANKDVNHRFDVLIKLADMLKSRMSEFAKYESLQTGRPIREMNAQLARLPEWLTYHASLARTHTGRIPPFKGKMLNTLTYSPLGVVAQITPWNHPLLIAIKKIAPALAAGNSVVVKPSELAPVSVLLFAEMALEARIPEGVLNVVCGLGAETGKALCEDSRIAKIDLTGGTETGRAVCAAAGKNLIPVTAELGGKTPVLVFPDIEVERAVKGALFASFIAAGQTCVTGSRIIIHEDIYDQFAASFVAKANALRIGDPLDTKTQVSTVINRASIDRCQRFVDQALSEGGKLLCGGSPAPVNGKGHFFQPTVIEVTPEMALANEEVFGPVIALIRSPSPAHMLATANSTPFALGAALWTSSLSLAHSVSQQLDAGLVWVNTHHNNDPSSPWGGWKDSGMGKENGVEAFEGYLKCKSTVVNWGEAGGVDWFEDNKGARYG</sequence>
<feature type="domain" description="Aldehyde dehydrogenase" evidence="3">
    <location>
        <begin position="50"/>
        <end position="505"/>
    </location>
</feature>
<dbReference type="FunFam" id="3.40.605.10:FF:000007">
    <property type="entry name" value="NAD/NADP-dependent betaine aldehyde dehydrogenase"/>
    <property type="match status" value="1"/>
</dbReference>